<gene>
    <name evidence="3" type="ORF">H6P81_016464</name>
</gene>
<name>A0AAV7E926_ARIFI</name>
<feature type="transmembrane region" description="Helical" evidence="1">
    <location>
        <begin position="70"/>
        <end position="89"/>
    </location>
</feature>
<proteinExistence type="predicted"/>
<evidence type="ECO:0000313" key="3">
    <source>
        <dbReference type="EMBL" id="KAG9445124.1"/>
    </source>
</evidence>
<feature type="signal peptide" evidence="2">
    <location>
        <begin position="1"/>
        <end position="23"/>
    </location>
</feature>
<organism evidence="3 4">
    <name type="scientific">Aristolochia fimbriata</name>
    <name type="common">White veined hardy Dutchman's pipe vine</name>
    <dbReference type="NCBI Taxonomy" id="158543"/>
    <lineage>
        <taxon>Eukaryota</taxon>
        <taxon>Viridiplantae</taxon>
        <taxon>Streptophyta</taxon>
        <taxon>Embryophyta</taxon>
        <taxon>Tracheophyta</taxon>
        <taxon>Spermatophyta</taxon>
        <taxon>Magnoliopsida</taxon>
        <taxon>Magnoliidae</taxon>
        <taxon>Piperales</taxon>
        <taxon>Aristolochiaceae</taxon>
        <taxon>Aristolochia</taxon>
    </lineage>
</organism>
<evidence type="ECO:0000256" key="1">
    <source>
        <dbReference type="SAM" id="Phobius"/>
    </source>
</evidence>
<evidence type="ECO:0000256" key="2">
    <source>
        <dbReference type="SAM" id="SignalP"/>
    </source>
</evidence>
<accession>A0AAV7E926</accession>
<dbReference type="AlphaFoldDB" id="A0AAV7E926"/>
<keyword evidence="4" id="KW-1185">Reference proteome</keyword>
<protein>
    <submittedName>
        <fullName evidence="3">Uncharacterized protein</fullName>
    </submittedName>
</protein>
<evidence type="ECO:0000313" key="4">
    <source>
        <dbReference type="Proteomes" id="UP000825729"/>
    </source>
</evidence>
<reference evidence="3 4" key="1">
    <citation type="submission" date="2021-07" db="EMBL/GenBank/DDBJ databases">
        <title>The Aristolochia fimbriata genome: insights into angiosperm evolution, floral development and chemical biosynthesis.</title>
        <authorList>
            <person name="Jiao Y."/>
        </authorList>
    </citation>
    <scope>NUCLEOTIDE SEQUENCE [LARGE SCALE GENOMIC DNA]</scope>
    <source>
        <strain evidence="3">IBCAS-2021</strain>
        <tissue evidence="3">Leaf</tissue>
    </source>
</reference>
<feature type="chain" id="PRO_5043877004" evidence="2">
    <location>
        <begin position="24"/>
        <end position="104"/>
    </location>
</feature>
<comment type="caution">
    <text evidence="3">The sequence shown here is derived from an EMBL/GenBank/DDBJ whole genome shotgun (WGS) entry which is preliminary data.</text>
</comment>
<keyword evidence="1" id="KW-0812">Transmembrane</keyword>
<keyword evidence="2" id="KW-0732">Signal</keyword>
<dbReference type="Proteomes" id="UP000825729">
    <property type="component" value="Unassembled WGS sequence"/>
</dbReference>
<keyword evidence="1" id="KW-0472">Membrane</keyword>
<dbReference type="EMBL" id="JAINDJ010000006">
    <property type="protein sequence ID" value="KAG9445124.1"/>
    <property type="molecule type" value="Genomic_DNA"/>
</dbReference>
<sequence>MSNYLRMATSLASVLILPRLSLSALNLPYIGRRVAINQKIQFVGRKKSYLLFSARSTVAMPNYLRMATSLASVLILPLLSFSALNLPYIGQRVAIIQKIQFVGR</sequence>
<keyword evidence="1" id="KW-1133">Transmembrane helix</keyword>